<keyword evidence="5" id="KW-1185">Reference proteome</keyword>
<feature type="region of interest" description="Disordered" evidence="1">
    <location>
        <begin position="453"/>
        <end position="509"/>
    </location>
</feature>
<comment type="caution">
    <text evidence="4">The sequence shown here is derived from an EMBL/GenBank/DDBJ whole genome shotgun (WGS) entry which is preliminary data.</text>
</comment>
<feature type="region of interest" description="Disordered" evidence="1">
    <location>
        <begin position="281"/>
        <end position="383"/>
    </location>
</feature>
<proteinExistence type="predicted"/>
<reference evidence="4 5" key="1">
    <citation type="journal article" date="2018" name="New Phytol.">
        <title>Phylogenomics of Endogonaceae and evolution of mycorrhizas within Mucoromycota.</title>
        <authorList>
            <person name="Chang Y."/>
            <person name="Desiro A."/>
            <person name="Na H."/>
            <person name="Sandor L."/>
            <person name="Lipzen A."/>
            <person name="Clum A."/>
            <person name="Barry K."/>
            <person name="Grigoriev I.V."/>
            <person name="Martin F.M."/>
            <person name="Stajich J.E."/>
            <person name="Smith M.E."/>
            <person name="Bonito G."/>
            <person name="Spatafora J.W."/>
        </authorList>
    </citation>
    <scope>NUCLEOTIDE SEQUENCE [LARGE SCALE GENOMIC DNA]</scope>
    <source>
        <strain evidence="4 5">AD002</strain>
    </source>
</reference>
<keyword evidence="2" id="KW-0812">Transmembrane</keyword>
<evidence type="ECO:0000256" key="2">
    <source>
        <dbReference type="SAM" id="Phobius"/>
    </source>
</evidence>
<feature type="compositionally biased region" description="Polar residues" evidence="1">
    <location>
        <begin position="309"/>
        <end position="325"/>
    </location>
</feature>
<feature type="chain" id="PRO_5019255411" evidence="3">
    <location>
        <begin position="24"/>
        <end position="509"/>
    </location>
</feature>
<accession>A0A433Q1K7</accession>
<dbReference type="AlphaFoldDB" id="A0A433Q1K7"/>
<dbReference type="Proteomes" id="UP000274822">
    <property type="component" value="Unassembled WGS sequence"/>
</dbReference>
<sequence length="509" mass="53823">MRVAPLILPLLLTLLLCTSPAIPQDAPWVLGDETTVACFNNTNVGDTSQPTLMNVAGIDLRWITPLPSTLTAGVPINSQVSLNLQSTFYTNNTGIVIPDPNSDTFSMLCLKRINPLNQLQAACLTPITNATCCVNHMNWHFCSMSYLNNTNCMPWLVPSNTTSGAILITGSPSQVGFPGQTWSSSNFSLTQPDRYTILAHFKMLNMQCAIGAIRTVNPAPVVSSTPPVVVINTTTTTTTTTPTPNPSNPSLGVGAIAGIAVGGVGVIAIAAVAAILLTRSKRNSDSPVPKDGPKDDPKNNPAVPKNYPDNHSASRYSVSDPASHQSTPIIPNRPAPPPHRSPVSSLAAPYTPSLVAGQGPTPSTATPSIGEDGNNSYSPQLSTAGSYVYDNPTMLHHPQQQPFYMPYPVDGSGGPIVFQGQPFQGQPFQGQPFQGQPFQTPSMYTPVFYTPTGYPQPQHMHHPQMQMSGPPTPAEPHHSPASGSAPPASGSTPPATGDSNNPKVQKPHE</sequence>
<keyword evidence="2" id="KW-0472">Membrane</keyword>
<keyword evidence="3" id="KW-0732">Signal</keyword>
<gene>
    <name evidence="4" type="ORF">BC938DRAFT_474759</name>
</gene>
<evidence type="ECO:0000313" key="5">
    <source>
        <dbReference type="Proteomes" id="UP000274822"/>
    </source>
</evidence>
<feature type="compositionally biased region" description="Low complexity" evidence="1">
    <location>
        <begin position="479"/>
        <end position="496"/>
    </location>
</feature>
<feature type="transmembrane region" description="Helical" evidence="2">
    <location>
        <begin position="251"/>
        <end position="277"/>
    </location>
</feature>
<feature type="compositionally biased region" description="Low complexity" evidence="1">
    <location>
        <begin position="455"/>
        <end position="467"/>
    </location>
</feature>
<feature type="signal peptide" evidence="3">
    <location>
        <begin position="1"/>
        <end position="23"/>
    </location>
</feature>
<protein>
    <submittedName>
        <fullName evidence="4">Uncharacterized protein</fullName>
    </submittedName>
</protein>
<name>A0A433Q1K7_9FUNG</name>
<dbReference type="EMBL" id="RBNJ01018885">
    <property type="protein sequence ID" value="RUS23693.1"/>
    <property type="molecule type" value="Genomic_DNA"/>
</dbReference>
<evidence type="ECO:0000256" key="3">
    <source>
        <dbReference type="SAM" id="SignalP"/>
    </source>
</evidence>
<evidence type="ECO:0000313" key="4">
    <source>
        <dbReference type="EMBL" id="RUS23693.1"/>
    </source>
</evidence>
<feature type="compositionally biased region" description="Pro residues" evidence="1">
    <location>
        <begin position="331"/>
        <end position="340"/>
    </location>
</feature>
<evidence type="ECO:0000256" key="1">
    <source>
        <dbReference type="SAM" id="MobiDB-lite"/>
    </source>
</evidence>
<organism evidence="4 5">
    <name type="scientific">Jimgerdemannia flammicorona</name>
    <dbReference type="NCBI Taxonomy" id="994334"/>
    <lineage>
        <taxon>Eukaryota</taxon>
        <taxon>Fungi</taxon>
        <taxon>Fungi incertae sedis</taxon>
        <taxon>Mucoromycota</taxon>
        <taxon>Mucoromycotina</taxon>
        <taxon>Endogonomycetes</taxon>
        <taxon>Endogonales</taxon>
        <taxon>Endogonaceae</taxon>
        <taxon>Jimgerdemannia</taxon>
    </lineage>
</organism>
<keyword evidence="2" id="KW-1133">Transmembrane helix</keyword>
<feature type="compositionally biased region" description="Polar residues" evidence="1">
    <location>
        <begin position="360"/>
        <end position="383"/>
    </location>
</feature>